<dbReference type="Gene3D" id="3.40.50.10420">
    <property type="entry name" value="NagB/RpiA/CoA transferase-like"/>
    <property type="match status" value="1"/>
</dbReference>
<dbReference type="AlphaFoldDB" id="A0AAE3H8N4"/>
<evidence type="ECO:0000313" key="2">
    <source>
        <dbReference type="EMBL" id="MCP9766246.1"/>
    </source>
</evidence>
<dbReference type="InterPro" id="IPR037171">
    <property type="entry name" value="NagB/RpiA_transferase-like"/>
</dbReference>
<reference evidence="2 3" key="1">
    <citation type="submission" date="2018-11" db="EMBL/GenBank/DDBJ databases">
        <title>Novel bacteria species description.</title>
        <authorList>
            <person name="Han J.-H."/>
        </authorList>
    </citation>
    <scope>NUCLEOTIDE SEQUENCE [LARGE SCALE GENOMIC DNA]</scope>
    <source>
        <strain evidence="2 3">KCTC23259</strain>
    </source>
</reference>
<dbReference type="InterPro" id="IPR003741">
    <property type="entry name" value="LUD_dom"/>
</dbReference>
<dbReference type="Proteomes" id="UP001204144">
    <property type="component" value="Unassembled WGS sequence"/>
</dbReference>
<dbReference type="InterPro" id="IPR024185">
    <property type="entry name" value="FTHF_cligase-like_sf"/>
</dbReference>
<feature type="domain" description="LUD" evidence="1">
    <location>
        <begin position="92"/>
        <end position="191"/>
    </location>
</feature>
<gene>
    <name evidence="2" type="ORF">EGI31_25185</name>
</gene>
<dbReference type="RefSeq" id="WP_255039949.1">
    <property type="nucleotide sequence ID" value="NZ_RJUF01000198.1"/>
</dbReference>
<dbReference type="PANTHER" id="PTHR43682">
    <property type="entry name" value="LACTATE UTILIZATION PROTEIN C"/>
    <property type="match status" value="1"/>
</dbReference>
<dbReference type="PANTHER" id="PTHR43682:SF1">
    <property type="entry name" value="LACTATE UTILIZATION PROTEIN C"/>
    <property type="match status" value="1"/>
</dbReference>
<organism evidence="2 3">
    <name type="scientific">Lacihabitans soyangensis</name>
    <dbReference type="NCBI Taxonomy" id="869394"/>
    <lineage>
        <taxon>Bacteria</taxon>
        <taxon>Pseudomonadati</taxon>
        <taxon>Bacteroidota</taxon>
        <taxon>Cytophagia</taxon>
        <taxon>Cytophagales</taxon>
        <taxon>Leadbetterellaceae</taxon>
        <taxon>Lacihabitans</taxon>
    </lineage>
</organism>
<sequence length="191" mass="21223">MSSRNEILSKIKQNQPDLLPLPDLSVLGTEQYDLVQKFTEILEGIGGKVLQVSNFEEIKKYIISNYPINARVISTLPEFSENKDWQIADPHKLKDADFLIIKGQFAVAENGAIWLTELEMGQRVAPFITQYLAIIIEKSAILPTMHQAYEQIGMSDYGFGVFLAGPSKTADIEQSLVLGAHGARGLVVFLV</sequence>
<dbReference type="Pfam" id="PF02589">
    <property type="entry name" value="LUD_dom"/>
    <property type="match status" value="1"/>
</dbReference>
<accession>A0AAE3H8N4</accession>
<evidence type="ECO:0000259" key="1">
    <source>
        <dbReference type="Pfam" id="PF02589"/>
    </source>
</evidence>
<proteinExistence type="predicted"/>
<dbReference type="EMBL" id="RJUF01000198">
    <property type="protein sequence ID" value="MCP9766246.1"/>
    <property type="molecule type" value="Genomic_DNA"/>
</dbReference>
<evidence type="ECO:0000313" key="3">
    <source>
        <dbReference type="Proteomes" id="UP001204144"/>
    </source>
</evidence>
<dbReference type="SUPFAM" id="SSF100950">
    <property type="entry name" value="NagB/RpiA/CoA transferase-like"/>
    <property type="match status" value="1"/>
</dbReference>
<keyword evidence="3" id="KW-1185">Reference proteome</keyword>
<comment type="caution">
    <text evidence="2">The sequence shown here is derived from an EMBL/GenBank/DDBJ whole genome shotgun (WGS) entry which is preliminary data.</text>
</comment>
<name>A0AAE3H8N4_9BACT</name>
<protein>
    <submittedName>
        <fullName evidence="2">Lactate utilization protein B/C</fullName>
    </submittedName>
</protein>